<dbReference type="AlphaFoldDB" id="A0A0C9V1M1"/>
<gene>
    <name evidence="2" type="ORF">M422DRAFT_262169</name>
</gene>
<keyword evidence="3" id="KW-1185">Reference proteome</keyword>
<dbReference type="EMBL" id="KN837187">
    <property type="protein sequence ID" value="KIJ35587.1"/>
    <property type="molecule type" value="Genomic_DNA"/>
</dbReference>
<feature type="region of interest" description="Disordered" evidence="1">
    <location>
        <begin position="1"/>
        <end position="59"/>
    </location>
</feature>
<name>A0A0C9V1M1_SPHS4</name>
<organism evidence="2 3">
    <name type="scientific">Sphaerobolus stellatus (strain SS14)</name>
    <dbReference type="NCBI Taxonomy" id="990650"/>
    <lineage>
        <taxon>Eukaryota</taxon>
        <taxon>Fungi</taxon>
        <taxon>Dikarya</taxon>
        <taxon>Basidiomycota</taxon>
        <taxon>Agaricomycotina</taxon>
        <taxon>Agaricomycetes</taxon>
        <taxon>Phallomycetidae</taxon>
        <taxon>Geastrales</taxon>
        <taxon>Sphaerobolaceae</taxon>
        <taxon>Sphaerobolus</taxon>
    </lineage>
</organism>
<evidence type="ECO:0000256" key="1">
    <source>
        <dbReference type="SAM" id="MobiDB-lite"/>
    </source>
</evidence>
<evidence type="ECO:0000313" key="3">
    <source>
        <dbReference type="Proteomes" id="UP000054279"/>
    </source>
</evidence>
<evidence type="ECO:0000313" key="2">
    <source>
        <dbReference type="EMBL" id="KIJ35587.1"/>
    </source>
</evidence>
<proteinExistence type="predicted"/>
<accession>A0A0C9V1M1</accession>
<protein>
    <submittedName>
        <fullName evidence="2">Uncharacterized protein</fullName>
    </submittedName>
</protein>
<reference evidence="2 3" key="1">
    <citation type="submission" date="2014-06" db="EMBL/GenBank/DDBJ databases">
        <title>Evolutionary Origins and Diversification of the Mycorrhizal Mutualists.</title>
        <authorList>
            <consortium name="DOE Joint Genome Institute"/>
            <consortium name="Mycorrhizal Genomics Consortium"/>
            <person name="Kohler A."/>
            <person name="Kuo A."/>
            <person name="Nagy L.G."/>
            <person name="Floudas D."/>
            <person name="Copeland A."/>
            <person name="Barry K.W."/>
            <person name="Cichocki N."/>
            <person name="Veneault-Fourrey C."/>
            <person name="LaButti K."/>
            <person name="Lindquist E.A."/>
            <person name="Lipzen A."/>
            <person name="Lundell T."/>
            <person name="Morin E."/>
            <person name="Murat C."/>
            <person name="Riley R."/>
            <person name="Ohm R."/>
            <person name="Sun H."/>
            <person name="Tunlid A."/>
            <person name="Henrissat B."/>
            <person name="Grigoriev I.V."/>
            <person name="Hibbett D.S."/>
            <person name="Martin F."/>
        </authorList>
    </citation>
    <scope>NUCLEOTIDE SEQUENCE [LARGE SCALE GENOMIC DNA]</scope>
    <source>
        <strain evidence="2 3">SS14</strain>
    </source>
</reference>
<dbReference type="Proteomes" id="UP000054279">
    <property type="component" value="Unassembled WGS sequence"/>
</dbReference>
<feature type="compositionally biased region" description="Low complexity" evidence="1">
    <location>
        <begin position="26"/>
        <end position="38"/>
    </location>
</feature>
<feature type="region of interest" description="Disordered" evidence="1">
    <location>
        <begin position="83"/>
        <end position="104"/>
    </location>
</feature>
<sequence>MPKAATAKKASRNKRTIEVVSGQTGKAKSANAQNASSARVQRRPVLGNTNGRASRSQQNDVAVKLAEAEARIAQLTTELAKKKKVKSNNKNRGEKPLIPKPTGRGWSLAVEMKLAGEENKQKYNDILASVRHLMAEAGMNRINTY</sequence>
<dbReference type="HOGENOM" id="CLU_1788018_0_0_1"/>
<feature type="compositionally biased region" description="Polar residues" evidence="1">
    <location>
        <begin position="47"/>
        <end position="59"/>
    </location>
</feature>